<sequence>MSGLRLLLQVFSLLALVLNGASPAGAALQGTPGLAAGQGTMAAAGHPAGSCHDRDPAGRGTLFQAAPADAAAGSDEAAPPSCCDPSGCGCACASCPSAMVPAAMADGLVCVPGTRLGFRVLAHAAPPLPHVIRPPIV</sequence>
<evidence type="ECO:0000256" key="1">
    <source>
        <dbReference type="SAM" id="SignalP"/>
    </source>
</evidence>
<dbReference type="EMBL" id="CP015249">
    <property type="protein sequence ID" value="ANB18017.1"/>
    <property type="molecule type" value="Genomic_DNA"/>
</dbReference>
<protein>
    <recommendedName>
        <fullName evidence="4">CopL family metal-binding regulatory protein</fullName>
    </recommendedName>
</protein>
<dbReference type="InterPro" id="IPR048034">
    <property type="entry name" value="CopL-like"/>
</dbReference>
<gene>
    <name evidence="2" type="ORF">I596_1997</name>
</gene>
<accession>A0A160DU96</accession>
<evidence type="ECO:0000313" key="2">
    <source>
        <dbReference type="EMBL" id="ANB18017.1"/>
    </source>
</evidence>
<evidence type="ECO:0008006" key="4">
    <source>
        <dbReference type="Google" id="ProtNLM"/>
    </source>
</evidence>
<proteinExistence type="predicted"/>
<feature type="signal peptide" evidence="1">
    <location>
        <begin position="1"/>
        <end position="26"/>
    </location>
</feature>
<dbReference type="STRING" id="1300342.I596_1997"/>
<dbReference type="RefSeq" id="WP_067646832.1">
    <property type="nucleotide sequence ID" value="NZ_CP015249.1"/>
</dbReference>
<dbReference type="AlphaFoldDB" id="A0A160DU96"/>
<keyword evidence="1" id="KW-0732">Signal</keyword>
<dbReference type="OrthoDB" id="6059380at2"/>
<dbReference type="KEGG" id="dko:I596_1997"/>
<organism evidence="2 3">
    <name type="scientific">Dokdonella koreensis DS-123</name>
    <dbReference type="NCBI Taxonomy" id="1300342"/>
    <lineage>
        <taxon>Bacteria</taxon>
        <taxon>Pseudomonadati</taxon>
        <taxon>Pseudomonadota</taxon>
        <taxon>Gammaproteobacteria</taxon>
        <taxon>Lysobacterales</taxon>
        <taxon>Rhodanobacteraceae</taxon>
        <taxon>Dokdonella</taxon>
    </lineage>
</organism>
<dbReference type="Proteomes" id="UP000076830">
    <property type="component" value="Chromosome"/>
</dbReference>
<dbReference type="NCBIfam" id="NF033807">
    <property type="entry name" value="CopL_fam"/>
    <property type="match status" value="1"/>
</dbReference>
<feature type="chain" id="PRO_5007813662" description="CopL family metal-binding regulatory protein" evidence="1">
    <location>
        <begin position="27"/>
        <end position="137"/>
    </location>
</feature>
<reference evidence="2 3" key="1">
    <citation type="submission" date="2016-04" db="EMBL/GenBank/DDBJ databases">
        <title>Complete genome sequence of Dokdonella koreensis DS-123T.</title>
        <authorList>
            <person name="Kim J.F."/>
            <person name="Lee H."/>
            <person name="Kwak M.-J."/>
        </authorList>
    </citation>
    <scope>NUCLEOTIDE SEQUENCE [LARGE SCALE GENOMIC DNA]</scope>
    <source>
        <strain evidence="2 3">DS-123</strain>
    </source>
</reference>
<evidence type="ECO:0000313" key="3">
    <source>
        <dbReference type="Proteomes" id="UP000076830"/>
    </source>
</evidence>
<name>A0A160DU96_9GAMM</name>
<keyword evidence="3" id="KW-1185">Reference proteome</keyword>